<reference evidence="1" key="1">
    <citation type="submission" date="2014-11" db="EMBL/GenBank/DDBJ databases">
        <authorList>
            <person name="Otto D Thomas"/>
            <person name="Naeem Raeece"/>
        </authorList>
    </citation>
    <scope>NUCLEOTIDE SEQUENCE</scope>
</reference>
<organism evidence="1">
    <name type="scientific">Chromera velia CCMP2878</name>
    <dbReference type="NCBI Taxonomy" id="1169474"/>
    <lineage>
        <taxon>Eukaryota</taxon>
        <taxon>Sar</taxon>
        <taxon>Alveolata</taxon>
        <taxon>Colpodellida</taxon>
        <taxon>Chromeraceae</taxon>
        <taxon>Chromera</taxon>
    </lineage>
</organism>
<dbReference type="VEuPathDB" id="CryptoDB:Cvel_26584"/>
<protein>
    <submittedName>
        <fullName evidence="1">Uncharacterized protein</fullName>
    </submittedName>
</protein>
<dbReference type="EMBL" id="CDMZ01002400">
    <property type="protein sequence ID" value="CEM42194.1"/>
    <property type="molecule type" value="Genomic_DNA"/>
</dbReference>
<name>A0A0G4HDT1_9ALVE</name>
<accession>A0A0G4HDT1</accession>
<evidence type="ECO:0000313" key="1">
    <source>
        <dbReference type="EMBL" id="CEM42194.1"/>
    </source>
</evidence>
<proteinExistence type="predicted"/>
<gene>
    <name evidence="1" type="ORF">Cvel_26584</name>
</gene>
<dbReference type="AlphaFoldDB" id="A0A0G4HDT1"/>
<sequence>MSNSARTDVEFPLERLVQRAIYGALLRHGERIDPDAPDAPLSPDQTALLKDLPASSREYMRLYRLSLPEHQRKQLLRVADRENWVRVRYQLALRVSRRDQHVHVNRVHPKVRFGQEDTDIPFDRTDIHSLLAEEKRGVPCYARLAEALHSDELLPWVFPKTANETERADLLRQYVEATPETWPHLPWKSDPGAFGQFVYRDFSRYEIDKDKKFGGVLCAGSALYSADLEALRYKHGTIIDGSDASEKKHQYRIYDNIRAVSRDPAFFSKMMQDPDVSKGREPLLPVLAYVLDGHLCSHDHKRIVASLAGGQRYLPCVVSQKQDLISVRLSAHHWFKALFSREEKSIIMFVQGTQLYWLVGPQSDSTTPEEALARPFDPASENRKELEVGVFYDVLESRAPDSVLLDHFKHLYLDRHIHRERERRATHIKMEEAKFTKTLQKHPNAPVPPDLSRARQSMAHLDTLIAQVEGLKTPSEALLWEGQILGNSLWYLRELPFLRPTLEALLNRYPDLSVCVDEANPPHLAPTKHIRYGKTPWPWLEQLVLCLRTAHLCGLYSGEEDTAPQAYTLEQLRAFQKRINGSEGSLPLRNGKKEPYHYLGELLSFYYEGTDEDGLLTEDVLSSILSLQKDDHRRILTRQIVGVVHYGAMQGLIQTTRYEHLLTPPRAMRFVIHLTKPASLTRQILNREPTERAKSDEEVGCLVLLGRYLHSLGHASLEIPQRMSLDRNRWPETRRLRRRFADRVAIGVDLEEVRKHYNVGCGEEEKACFGINEVGTVIFLRPVPNAALMGIDEESGEIRHASEGVRLREIPIKEVFYDPQLVGHDESAADGGSVASE</sequence>